<evidence type="ECO:0000256" key="1">
    <source>
        <dbReference type="SAM" id="MobiDB-lite"/>
    </source>
</evidence>
<sequence>MTVTKPSAVASASASTGVHIADYKDTRHQRRKFQHKRRHYTPGGRYDKAPAHWHRYNARPGDWRTRGCIIVGPIWWCP</sequence>
<keyword evidence="3" id="KW-1185">Reference proteome</keyword>
<protein>
    <submittedName>
        <fullName evidence="2">Uncharacterized protein</fullName>
    </submittedName>
</protein>
<dbReference type="EMBL" id="CP005587">
    <property type="protein sequence ID" value="AGK57294.1"/>
    <property type="molecule type" value="Genomic_DNA"/>
</dbReference>
<dbReference type="Proteomes" id="UP000005952">
    <property type="component" value="Chromosome"/>
</dbReference>
<name>N0B1D0_9HYPH</name>
<evidence type="ECO:0000313" key="3">
    <source>
        <dbReference type="Proteomes" id="UP000005952"/>
    </source>
</evidence>
<dbReference type="AlphaFoldDB" id="N0B1D0"/>
<dbReference type="KEGG" id="hdt:HYPDE_28073"/>
<dbReference type="OrthoDB" id="8451484at2"/>
<gene>
    <name evidence="2" type="ORF">HYPDE_28073</name>
</gene>
<reference evidence="2 3" key="1">
    <citation type="journal article" date="2013" name="Genome Announc.">
        <title>Genome sequences for three denitrifying bacterial strains isolated from a uranium- and nitrate-contaminated subsurface environment.</title>
        <authorList>
            <person name="Venkatramanan R."/>
            <person name="Prakash O."/>
            <person name="Woyke T."/>
            <person name="Chain P."/>
            <person name="Goodwin L.A."/>
            <person name="Watson D."/>
            <person name="Brooks S."/>
            <person name="Kostka J.E."/>
            <person name="Green S.J."/>
        </authorList>
    </citation>
    <scope>NUCLEOTIDE SEQUENCE [LARGE SCALE GENOMIC DNA]</scope>
    <source>
        <strain evidence="2 3">1NES1</strain>
    </source>
</reference>
<proteinExistence type="predicted"/>
<dbReference type="HOGENOM" id="CLU_182751_0_0_5"/>
<feature type="region of interest" description="Disordered" evidence="1">
    <location>
        <begin position="20"/>
        <end position="46"/>
    </location>
</feature>
<organism evidence="2 3">
    <name type="scientific">Hyphomicrobium denitrificans 1NES1</name>
    <dbReference type="NCBI Taxonomy" id="670307"/>
    <lineage>
        <taxon>Bacteria</taxon>
        <taxon>Pseudomonadati</taxon>
        <taxon>Pseudomonadota</taxon>
        <taxon>Alphaproteobacteria</taxon>
        <taxon>Hyphomicrobiales</taxon>
        <taxon>Hyphomicrobiaceae</taxon>
        <taxon>Hyphomicrobium</taxon>
    </lineage>
</organism>
<evidence type="ECO:0000313" key="2">
    <source>
        <dbReference type="EMBL" id="AGK57294.1"/>
    </source>
</evidence>
<feature type="compositionally biased region" description="Basic residues" evidence="1">
    <location>
        <begin position="27"/>
        <end position="40"/>
    </location>
</feature>
<accession>N0B1D0</accession>